<dbReference type="InterPro" id="IPR018060">
    <property type="entry name" value="HTH_AraC"/>
</dbReference>
<keyword evidence="6" id="KW-1185">Reference proteome</keyword>
<dbReference type="GO" id="GO:0003700">
    <property type="term" value="F:DNA-binding transcription factor activity"/>
    <property type="evidence" value="ECO:0007669"/>
    <property type="project" value="InterPro"/>
</dbReference>
<dbReference type="PRINTS" id="PR00032">
    <property type="entry name" value="HTHARAC"/>
</dbReference>
<dbReference type="OrthoDB" id="7544370at2"/>
<feature type="domain" description="HTH araC/xylS-type" evidence="4">
    <location>
        <begin position="228"/>
        <end position="326"/>
    </location>
</feature>
<dbReference type="PROSITE" id="PS01124">
    <property type="entry name" value="HTH_ARAC_FAMILY_2"/>
    <property type="match status" value="1"/>
</dbReference>
<dbReference type="Pfam" id="PF12833">
    <property type="entry name" value="HTH_18"/>
    <property type="match status" value="1"/>
</dbReference>
<keyword evidence="1" id="KW-0805">Transcription regulation</keyword>
<evidence type="ECO:0000313" key="6">
    <source>
        <dbReference type="Proteomes" id="UP000248857"/>
    </source>
</evidence>
<dbReference type="InterPro" id="IPR020449">
    <property type="entry name" value="Tscrpt_reg_AraC-type_HTH"/>
</dbReference>
<dbReference type="RefSeq" id="WP_110986901.1">
    <property type="nucleotide sequence ID" value="NZ_CAWNWM010000009.1"/>
</dbReference>
<dbReference type="EMBL" id="PQWO01000009">
    <property type="protein sequence ID" value="PZD72627.1"/>
    <property type="molecule type" value="Genomic_DNA"/>
</dbReference>
<keyword evidence="3" id="KW-0804">Transcription</keyword>
<dbReference type="InterPro" id="IPR018062">
    <property type="entry name" value="HTH_AraC-typ_CS"/>
</dbReference>
<reference evidence="5 6" key="1">
    <citation type="journal article" date="2018" name="Sci. Rep.">
        <title>A novel species of the marine cyanobacterium Acaryochloris with a unique pigment content and lifestyle.</title>
        <authorList>
            <person name="Partensky F."/>
            <person name="Six C."/>
            <person name="Ratin M."/>
            <person name="Garczarek L."/>
            <person name="Vaulot D."/>
            <person name="Probert I."/>
            <person name="Calteau A."/>
            <person name="Gourvil P."/>
            <person name="Marie D."/>
            <person name="Grebert T."/>
            <person name="Bouchier C."/>
            <person name="Le Panse S."/>
            <person name="Gachenot M."/>
            <person name="Rodriguez F."/>
            <person name="Garrido J.L."/>
        </authorList>
    </citation>
    <scope>NUCLEOTIDE SEQUENCE [LARGE SCALE GENOMIC DNA]</scope>
    <source>
        <strain evidence="5 6">RCC1774</strain>
    </source>
</reference>
<name>A0A2W1JW18_9CYAN</name>
<dbReference type="AlphaFoldDB" id="A0A2W1JW18"/>
<evidence type="ECO:0000256" key="1">
    <source>
        <dbReference type="ARBA" id="ARBA00023015"/>
    </source>
</evidence>
<dbReference type="InterPro" id="IPR053142">
    <property type="entry name" value="PchR_regulatory_protein"/>
</dbReference>
<evidence type="ECO:0000313" key="5">
    <source>
        <dbReference type="EMBL" id="PZD72627.1"/>
    </source>
</evidence>
<dbReference type="InterPro" id="IPR009057">
    <property type="entry name" value="Homeodomain-like_sf"/>
</dbReference>
<dbReference type="PANTHER" id="PTHR47893">
    <property type="entry name" value="REGULATORY PROTEIN PCHR"/>
    <property type="match status" value="1"/>
</dbReference>
<comment type="caution">
    <text evidence="5">The sequence shown here is derived from an EMBL/GenBank/DDBJ whole genome shotgun (WGS) entry which is preliminary data.</text>
</comment>
<gene>
    <name evidence="5" type="primary">pchR_4</name>
    <name evidence="5" type="ORF">C1752_03463</name>
</gene>
<dbReference type="PROSITE" id="PS00041">
    <property type="entry name" value="HTH_ARAC_FAMILY_1"/>
    <property type="match status" value="1"/>
</dbReference>
<accession>A0A2W1JW18</accession>
<dbReference type="PANTHER" id="PTHR47893:SF1">
    <property type="entry name" value="REGULATORY PROTEIN PCHR"/>
    <property type="match status" value="1"/>
</dbReference>
<evidence type="ECO:0000256" key="2">
    <source>
        <dbReference type="ARBA" id="ARBA00023125"/>
    </source>
</evidence>
<dbReference type="Gene3D" id="1.10.10.60">
    <property type="entry name" value="Homeodomain-like"/>
    <property type="match status" value="2"/>
</dbReference>
<dbReference type="Proteomes" id="UP000248857">
    <property type="component" value="Unassembled WGS sequence"/>
</dbReference>
<sequence>MTISLTAAEFTELCETSDDQPSVQEAGWGRSAVLPKRLGKGIRQSFHLRGGLTVEITEGRLQQTLRVKQVHELSFPVTAKFILSGLSSVETPGVKEVCPHYIEQKGHSYLYHLPDLKEVEEWYADEPIKVVMIYADPGYFHFLDQDSALPQPLQQSLRGQRFHQSLGPISSAMRSLLQQILHCPYMGMTQALYLESKALELLALQLDQWPQQALSASQLPIDEVERLHQAQELLIRNADNPPLLVELARQVGLNDRKLKQGFRQLFGTTVFGYLQDYRMKQAKQLLEEERLTVAAIATSVGYRNPEAFSTAFRRKFSVSPKAYQLSIRG</sequence>
<dbReference type="GO" id="GO:0043565">
    <property type="term" value="F:sequence-specific DNA binding"/>
    <property type="evidence" value="ECO:0007669"/>
    <property type="project" value="InterPro"/>
</dbReference>
<evidence type="ECO:0000256" key="3">
    <source>
        <dbReference type="ARBA" id="ARBA00023163"/>
    </source>
</evidence>
<proteinExistence type="predicted"/>
<dbReference type="SUPFAM" id="SSF46689">
    <property type="entry name" value="Homeodomain-like"/>
    <property type="match status" value="2"/>
</dbReference>
<dbReference type="SMART" id="SM00342">
    <property type="entry name" value="HTH_ARAC"/>
    <property type="match status" value="1"/>
</dbReference>
<organism evidence="5 6">
    <name type="scientific">Acaryochloris thomasi RCC1774</name>
    <dbReference type="NCBI Taxonomy" id="1764569"/>
    <lineage>
        <taxon>Bacteria</taxon>
        <taxon>Bacillati</taxon>
        <taxon>Cyanobacteriota</taxon>
        <taxon>Cyanophyceae</taxon>
        <taxon>Acaryochloridales</taxon>
        <taxon>Acaryochloridaceae</taxon>
        <taxon>Acaryochloris</taxon>
        <taxon>Acaryochloris thomasi</taxon>
    </lineage>
</organism>
<protein>
    <submittedName>
        <fullName evidence="5">Regulatory protein PchR</fullName>
    </submittedName>
</protein>
<evidence type="ECO:0000259" key="4">
    <source>
        <dbReference type="PROSITE" id="PS01124"/>
    </source>
</evidence>
<keyword evidence="2" id="KW-0238">DNA-binding</keyword>